<gene>
    <name evidence="2" type="ORF">X975_12123</name>
</gene>
<dbReference type="Gene3D" id="1.10.10.10">
    <property type="entry name" value="Winged helix-like DNA-binding domain superfamily/Winged helix DNA-binding domain"/>
    <property type="match status" value="1"/>
</dbReference>
<dbReference type="OrthoDB" id="6755115at2759"/>
<dbReference type="SUPFAM" id="SSF46689">
    <property type="entry name" value="Homeodomain-like"/>
    <property type="match status" value="1"/>
</dbReference>
<dbReference type="GO" id="GO:0005634">
    <property type="term" value="C:nucleus"/>
    <property type="evidence" value="ECO:0007669"/>
    <property type="project" value="UniProtKB-SubCell"/>
</dbReference>
<dbReference type="AlphaFoldDB" id="A0A087U3F0"/>
<proteinExistence type="predicted"/>
<evidence type="ECO:0000313" key="2">
    <source>
        <dbReference type="EMBL" id="KFM71889.1"/>
    </source>
</evidence>
<dbReference type="InterPro" id="IPR009057">
    <property type="entry name" value="Homeodomain-like_sf"/>
</dbReference>
<sequence>MSVDFSVVITVSWTTSRRVYQCRLPDSLRWRAIERMEIGMSQVNAARHLNVSRSVIHRLWNQFESEGSVSRRHAPGRPRVITPTGDVI</sequence>
<dbReference type="InterPro" id="IPR036388">
    <property type="entry name" value="WH-like_DNA-bd_sf"/>
</dbReference>
<reference evidence="2 3" key="1">
    <citation type="submission" date="2013-11" db="EMBL/GenBank/DDBJ databases">
        <title>Genome sequencing of Stegodyphus mimosarum.</title>
        <authorList>
            <person name="Bechsgaard J."/>
        </authorList>
    </citation>
    <scope>NUCLEOTIDE SEQUENCE [LARGE SCALE GENOMIC DNA]</scope>
</reference>
<feature type="non-terminal residue" evidence="2">
    <location>
        <position position="88"/>
    </location>
</feature>
<evidence type="ECO:0008006" key="4">
    <source>
        <dbReference type="Google" id="ProtNLM"/>
    </source>
</evidence>
<protein>
    <recommendedName>
        <fullName evidence="4">Paired domain-containing protein</fullName>
    </recommendedName>
</protein>
<evidence type="ECO:0000313" key="3">
    <source>
        <dbReference type="Proteomes" id="UP000054359"/>
    </source>
</evidence>
<name>A0A087U3F0_STEMI</name>
<organism evidence="2 3">
    <name type="scientific">Stegodyphus mimosarum</name>
    <name type="common">African social velvet spider</name>
    <dbReference type="NCBI Taxonomy" id="407821"/>
    <lineage>
        <taxon>Eukaryota</taxon>
        <taxon>Metazoa</taxon>
        <taxon>Ecdysozoa</taxon>
        <taxon>Arthropoda</taxon>
        <taxon>Chelicerata</taxon>
        <taxon>Arachnida</taxon>
        <taxon>Araneae</taxon>
        <taxon>Araneomorphae</taxon>
        <taxon>Entelegynae</taxon>
        <taxon>Eresoidea</taxon>
        <taxon>Eresidae</taxon>
        <taxon>Stegodyphus</taxon>
    </lineage>
</organism>
<comment type="subcellular location">
    <subcellularLocation>
        <location evidence="1">Nucleus</location>
    </subcellularLocation>
</comment>
<keyword evidence="3" id="KW-1185">Reference proteome</keyword>
<dbReference type="Proteomes" id="UP000054359">
    <property type="component" value="Unassembled WGS sequence"/>
</dbReference>
<accession>A0A087U3F0</accession>
<evidence type="ECO:0000256" key="1">
    <source>
        <dbReference type="ARBA" id="ARBA00004123"/>
    </source>
</evidence>
<dbReference type="EMBL" id="KK117977">
    <property type="protein sequence ID" value="KFM71889.1"/>
    <property type="molecule type" value="Genomic_DNA"/>
</dbReference>